<name>Q6K329_ORYSJ</name>
<reference evidence="5" key="4">
    <citation type="journal article" date="2008" name="Nucleic Acids Res.">
        <title>The rice annotation project database (RAP-DB): 2008 update.</title>
        <authorList>
            <consortium name="The rice annotation project (RAP)"/>
        </authorList>
    </citation>
    <scope>GENOME REANNOTATION</scope>
    <source>
        <strain evidence="5">cv. Nipponbare</strain>
    </source>
</reference>
<evidence type="ECO:0000313" key="3">
    <source>
        <dbReference type="EMBL" id="BAD23373.1"/>
    </source>
</evidence>
<dbReference type="Pfam" id="PF05754">
    <property type="entry name" value="DUF834"/>
    <property type="match status" value="2"/>
</dbReference>
<feature type="compositionally biased region" description="Basic and acidic residues" evidence="1">
    <location>
        <begin position="56"/>
        <end position="65"/>
    </location>
</feature>
<dbReference type="AlphaFoldDB" id="Q6K329"/>
<dbReference type="EMBL" id="AP005729">
    <property type="protein sequence ID" value="BAD23541.1"/>
    <property type="molecule type" value="Genomic_DNA"/>
</dbReference>
<feature type="region of interest" description="Disordered" evidence="1">
    <location>
        <begin position="111"/>
        <end position="183"/>
    </location>
</feature>
<gene>
    <name evidence="3" type="ORF">OJ1058_F03.9</name>
    <name evidence="4" type="ORF">OSJNBa0069P02.24</name>
</gene>
<accession>Q6K329</accession>
<reference evidence="3" key="1">
    <citation type="submission" date="2002-07" db="EMBL/GenBank/DDBJ databases">
        <title>Oryza sativa nipponbare(GA3) genomic DNA, chromosome 9, BAC clone:OJ1058_F03.</title>
        <authorList>
            <person name="Sasaki T."/>
            <person name="Matsumoto T."/>
            <person name="Hattori M."/>
            <person name="Sakaki Y."/>
            <person name="Katayose Y."/>
        </authorList>
    </citation>
    <scope>NUCLEOTIDE SEQUENCE</scope>
</reference>
<feature type="compositionally biased region" description="Acidic residues" evidence="1">
    <location>
        <begin position="23"/>
        <end position="36"/>
    </location>
</feature>
<proteinExistence type="predicted"/>
<reference evidence="5" key="3">
    <citation type="journal article" date="2005" name="Nature">
        <title>The map-based sequence of the rice genome.</title>
        <authorList>
            <consortium name="International rice genome sequencing project (IRGSP)"/>
            <person name="Matsumoto T."/>
            <person name="Wu J."/>
            <person name="Kanamori H."/>
            <person name="Katayose Y."/>
            <person name="Fujisawa M."/>
            <person name="Namiki N."/>
            <person name="Mizuno H."/>
            <person name="Yamamoto K."/>
            <person name="Antonio B.A."/>
            <person name="Baba T."/>
            <person name="Sakata K."/>
            <person name="Nagamura Y."/>
            <person name="Aoki H."/>
            <person name="Arikawa K."/>
            <person name="Arita K."/>
            <person name="Bito T."/>
            <person name="Chiden Y."/>
            <person name="Fujitsuka N."/>
            <person name="Fukunaka R."/>
            <person name="Hamada M."/>
            <person name="Harada C."/>
            <person name="Hayashi A."/>
            <person name="Hijishita S."/>
            <person name="Honda M."/>
            <person name="Hosokawa S."/>
            <person name="Ichikawa Y."/>
            <person name="Idonuma A."/>
            <person name="Iijima M."/>
            <person name="Ikeda M."/>
            <person name="Ikeno M."/>
            <person name="Ito K."/>
            <person name="Ito S."/>
            <person name="Ito T."/>
            <person name="Ito Y."/>
            <person name="Ito Y."/>
            <person name="Iwabuchi A."/>
            <person name="Kamiya K."/>
            <person name="Karasawa W."/>
            <person name="Kurita K."/>
            <person name="Katagiri S."/>
            <person name="Kikuta A."/>
            <person name="Kobayashi H."/>
            <person name="Kobayashi N."/>
            <person name="Machita K."/>
            <person name="Maehara T."/>
            <person name="Masukawa M."/>
            <person name="Mizubayashi T."/>
            <person name="Mukai Y."/>
            <person name="Nagasaki H."/>
            <person name="Nagata Y."/>
            <person name="Naito S."/>
            <person name="Nakashima M."/>
            <person name="Nakama Y."/>
            <person name="Nakamichi Y."/>
            <person name="Nakamura M."/>
            <person name="Meguro A."/>
            <person name="Negishi M."/>
            <person name="Ohta I."/>
            <person name="Ohta T."/>
            <person name="Okamoto M."/>
            <person name="Ono N."/>
            <person name="Saji S."/>
            <person name="Sakaguchi M."/>
            <person name="Sakai K."/>
            <person name="Shibata M."/>
            <person name="Shimokawa T."/>
            <person name="Song J."/>
            <person name="Takazaki Y."/>
            <person name="Terasawa K."/>
            <person name="Tsugane M."/>
            <person name="Tsuji K."/>
            <person name="Ueda S."/>
            <person name="Waki K."/>
            <person name="Yamagata H."/>
            <person name="Yamamoto M."/>
            <person name="Yamamoto S."/>
            <person name="Yamane H."/>
            <person name="Yoshiki S."/>
            <person name="Yoshihara R."/>
            <person name="Yukawa K."/>
            <person name="Zhong H."/>
            <person name="Yano M."/>
            <person name="Yuan Q."/>
            <person name="Ouyang S."/>
            <person name="Liu J."/>
            <person name="Jones K.M."/>
            <person name="Gansberger K."/>
            <person name="Moffat K."/>
            <person name="Hill J."/>
            <person name="Bera J."/>
            <person name="Fadrosh D."/>
            <person name="Jin S."/>
            <person name="Johri S."/>
            <person name="Kim M."/>
            <person name="Overton L."/>
            <person name="Reardon M."/>
            <person name="Tsitrin T."/>
            <person name="Vuong H."/>
            <person name="Weaver B."/>
            <person name="Ciecko A."/>
            <person name="Tallon L."/>
            <person name="Jackson J."/>
            <person name="Pai G."/>
            <person name="Aken S.V."/>
            <person name="Utterback T."/>
            <person name="Reidmuller S."/>
            <person name="Feldblyum T."/>
            <person name="Hsiao J."/>
            <person name="Zismann V."/>
            <person name="Iobst S."/>
            <person name="de Vazeille A.R."/>
            <person name="Buell C.R."/>
            <person name="Ying K."/>
            <person name="Li Y."/>
            <person name="Lu T."/>
            <person name="Huang Y."/>
            <person name="Zhao Q."/>
            <person name="Feng Q."/>
            <person name="Zhang L."/>
            <person name="Zhu J."/>
            <person name="Weng Q."/>
            <person name="Mu J."/>
            <person name="Lu Y."/>
            <person name="Fan D."/>
            <person name="Liu Y."/>
            <person name="Guan J."/>
            <person name="Zhang Y."/>
            <person name="Yu S."/>
            <person name="Liu X."/>
            <person name="Zhang Y."/>
            <person name="Hong G."/>
            <person name="Han B."/>
            <person name="Choisne N."/>
            <person name="Demange N."/>
            <person name="Orjeda G."/>
            <person name="Samain S."/>
            <person name="Cattolico L."/>
            <person name="Pelletier E."/>
            <person name="Couloux A."/>
            <person name="Segurens B."/>
            <person name="Wincker P."/>
            <person name="D'Hont A."/>
            <person name="Scarpelli C."/>
            <person name="Weissenbach J."/>
            <person name="Salanoubat M."/>
            <person name="Quetier F."/>
            <person name="Yu Y."/>
            <person name="Kim H.R."/>
            <person name="Rambo T."/>
            <person name="Currie J."/>
            <person name="Collura K."/>
            <person name="Luo M."/>
            <person name="Yang T."/>
            <person name="Ammiraju J.S.S."/>
            <person name="Engler F."/>
            <person name="Soderlund C."/>
            <person name="Wing R.A."/>
            <person name="Palmer L.E."/>
            <person name="de la Bastide M."/>
            <person name="Spiegel L."/>
            <person name="Nascimento L."/>
            <person name="Zutavern T."/>
            <person name="O'Shaughnessy A."/>
            <person name="Dike S."/>
            <person name="Dedhia N."/>
            <person name="Preston R."/>
            <person name="Balija V."/>
            <person name="McCombie W.R."/>
            <person name="Chow T."/>
            <person name="Chen H."/>
            <person name="Chung M."/>
            <person name="Chen C."/>
            <person name="Shaw J."/>
            <person name="Wu H."/>
            <person name="Hsiao K."/>
            <person name="Chao Y."/>
            <person name="Chu M."/>
            <person name="Cheng C."/>
            <person name="Hour A."/>
            <person name="Lee P."/>
            <person name="Lin S."/>
            <person name="Lin Y."/>
            <person name="Liou J."/>
            <person name="Liu S."/>
            <person name="Hsing Y."/>
            <person name="Raghuvanshi S."/>
            <person name="Mohanty A."/>
            <person name="Bharti A.K."/>
            <person name="Gaur A."/>
            <person name="Gupta V."/>
            <person name="Kumar D."/>
            <person name="Ravi V."/>
            <person name="Vij S."/>
            <person name="Kapur A."/>
            <person name="Khurana P."/>
            <person name="Khurana P."/>
            <person name="Khurana J.P."/>
            <person name="Tyagi A.K."/>
            <person name="Gaikwad K."/>
            <person name="Singh A."/>
            <person name="Dalal V."/>
            <person name="Srivastava S."/>
            <person name="Dixit A."/>
            <person name="Pal A.K."/>
            <person name="Ghazi I.A."/>
            <person name="Yadav M."/>
            <person name="Pandit A."/>
            <person name="Bhargava A."/>
            <person name="Sureshbabu K."/>
            <person name="Batra K."/>
            <person name="Sharma T.R."/>
            <person name="Mohapatra T."/>
            <person name="Singh N.K."/>
            <person name="Messing J."/>
            <person name="Nelson A.B."/>
            <person name="Fuks G."/>
            <person name="Kavchok S."/>
            <person name="Keizer G."/>
            <person name="Linton E."/>
            <person name="Llaca V."/>
            <person name="Song R."/>
            <person name="Tanyolac B."/>
            <person name="Young S."/>
            <person name="Ho-Il K."/>
            <person name="Hahn J.H."/>
            <person name="Sangsakoo G."/>
            <person name="Vanavichit A."/>
            <person name="de Mattos Luiz.A.T."/>
            <person name="Zimmer P.D."/>
            <person name="Malone G."/>
            <person name="Dellagostin O."/>
            <person name="de Oliveira A.C."/>
            <person name="Bevan M."/>
            <person name="Bancroft I."/>
            <person name="Minx P."/>
            <person name="Cordum H."/>
            <person name="Wilson R."/>
            <person name="Cheng Z."/>
            <person name="Jin W."/>
            <person name="Jiang J."/>
            <person name="Leong S.A."/>
            <person name="Iwama H."/>
            <person name="Gojobori T."/>
            <person name="Itoh T."/>
            <person name="Niimura Y."/>
            <person name="Fujii Y."/>
            <person name="Habara T."/>
            <person name="Sakai H."/>
            <person name="Sato Y."/>
            <person name="Wilson G."/>
            <person name="Kumar K."/>
            <person name="McCouch S."/>
            <person name="Juretic N."/>
            <person name="Hoen D."/>
            <person name="Wright S."/>
            <person name="Bruskiewich R."/>
            <person name="Bureau T."/>
            <person name="Miyao A."/>
            <person name="Hirochika H."/>
            <person name="Nishikawa T."/>
            <person name="Kadowaki K."/>
            <person name="Sugiura M."/>
            <person name="Burr B."/>
            <person name="Sasaki T."/>
        </authorList>
    </citation>
    <scope>NUCLEOTIDE SEQUENCE [LARGE SCALE GENOMIC DNA]</scope>
    <source>
        <strain evidence="5">cv. Nipponbare</strain>
    </source>
</reference>
<evidence type="ECO:0000259" key="2">
    <source>
        <dbReference type="Pfam" id="PF05754"/>
    </source>
</evidence>
<feature type="domain" description="DUF834" evidence="2">
    <location>
        <begin position="10"/>
        <end position="60"/>
    </location>
</feature>
<dbReference type="Proteomes" id="UP000000763">
    <property type="component" value="Chromosome 9"/>
</dbReference>
<feature type="region of interest" description="Disordered" evidence="1">
    <location>
        <begin position="48"/>
        <end position="83"/>
    </location>
</feature>
<sequence>MTGGAAGLRRRSKRDGELRVDGDDGAPVDFGGDEGADGVQLLLANLTEATASSSGDHSDGAGRLETRRRRRRSGSRRRATSDWIWRKTTAAGVELDVAEPMEVAALIGDGRGDGEMRLERRRRLEREGERGEKVSGGGRRRRRWRPKEEREGALYIAMGGRDRAHNDGKNSGKSRVLAGKRKD</sequence>
<dbReference type="InterPro" id="IPR008552">
    <property type="entry name" value="DUF834"/>
</dbReference>
<organism evidence="4 5">
    <name type="scientific">Oryza sativa subsp. japonica</name>
    <name type="common">Rice</name>
    <dbReference type="NCBI Taxonomy" id="39947"/>
    <lineage>
        <taxon>Eukaryota</taxon>
        <taxon>Viridiplantae</taxon>
        <taxon>Streptophyta</taxon>
        <taxon>Embryophyta</taxon>
        <taxon>Tracheophyta</taxon>
        <taxon>Spermatophyta</taxon>
        <taxon>Magnoliopsida</taxon>
        <taxon>Liliopsida</taxon>
        <taxon>Poales</taxon>
        <taxon>Poaceae</taxon>
        <taxon>BOP clade</taxon>
        <taxon>Oryzoideae</taxon>
        <taxon>Oryzeae</taxon>
        <taxon>Oryzinae</taxon>
        <taxon>Oryza</taxon>
        <taxon>Oryza sativa</taxon>
    </lineage>
</organism>
<evidence type="ECO:0000313" key="5">
    <source>
        <dbReference type="Proteomes" id="UP000000763"/>
    </source>
</evidence>
<dbReference type="EMBL" id="AP005550">
    <property type="protein sequence ID" value="BAD23373.1"/>
    <property type="molecule type" value="Genomic_DNA"/>
</dbReference>
<evidence type="ECO:0000313" key="4">
    <source>
        <dbReference type="EMBL" id="BAD23541.1"/>
    </source>
</evidence>
<feature type="region of interest" description="Disordered" evidence="1">
    <location>
        <begin position="1"/>
        <end position="36"/>
    </location>
</feature>
<feature type="compositionally biased region" description="Basic and acidic residues" evidence="1">
    <location>
        <begin position="111"/>
        <end position="133"/>
    </location>
</feature>
<protein>
    <recommendedName>
        <fullName evidence="2">DUF834 domain-containing protein</fullName>
    </recommendedName>
</protein>
<feature type="compositionally biased region" description="Basic and acidic residues" evidence="1">
    <location>
        <begin position="160"/>
        <end position="170"/>
    </location>
</feature>
<feature type="domain" description="DUF834" evidence="2">
    <location>
        <begin position="85"/>
        <end position="114"/>
    </location>
</feature>
<feature type="compositionally biased region" description="Basic residues" evidence="1">
    <location>
        <begin position="66"/>
        <end position="78"/>
    </location>
</feature>
<reference evidence="4" key="2">
    <citation type="submission" date="2002-09" db="EMBL/GenBank/DDBJ databases">
        <title>Oryza sativa nipponbare(GA3) genomic DNA, chromosome 9, BAC clone:OSJNBa0069P02.</title>
        <authorList>
            <person name="Sasaki T."/>
            <person name="Matsumoto T."/>
            <person name="Katayose Y."/>
        </authorList>
    </citation>
    <scope>NUCLEOTIDE SEQUENCE</scope>
</reference>
<evidence type="ECO:0000256" key="1">
    <source>
        <dbReference type="SAM" id="MobiDB-lite"/>
    </source>
</evidence>